<evidence type="ECO:0000313" key="12">
    <source>
        <dbReference type="EMBL" id="MBC3832701.1"/>
    </source>
</evidence>
<comment type="similarity">
    <text evidence="2 10">Belongs to the TonB family.</text>
</comment>
<keyword evidence="7 10" id="KW-0653">Protein transport</keyword>
<dbReference type="NCBIfam" id="TIGR01352">
    <property type="entry name" value="tonB_Cterm"/>
    <property type="match status" value="1"/>
</dbReference>
<reference evidence="12 13" key="1">
    <citation type="submission" date="2020-08" db="EMBL/GenBank/DDBJ databases">
        <title>Novel species isolated from subtropical streams in China.</title>
        <authorList>
            <person name="Lu H."/>
        </authorList>
    </citation>
    <scope>NUCLEOTIDE SEQUENCE [LARGE SCALE GENOMIC DNA]</scope>
    <source>
        <strain evidence="12 13">KCTC 52442</strain>
    </source>
</reference>
<evidence type="ECO:0000313" key="13">
    <source>
        <dbReference type="Proteomes" id="UP000643610"/>
    </source>
</evidence>
<dbReference type="EMBL" id="JACOFU010000006">
    <property type="protein sequence ID" value="MBC3832701.1"/>
    <property type="molecule type" value="Genomic_DNA"/>
</dbReference>
<dbReference type="InterPro" id="IPR037682">
    <property type="entry name" value="TonB_C"/>
</dbReference>
<keyword evidence="8" id="KW-1133">Transmembrane helix</keyword>
<dbReference type="InterPro" id="IPR006260">
    <property type="entry name" value="TonB/TolA_C"/>
</dbReference>
<evidence type="ECO:0000256" key="7">
    <source>
        <dbReference type="ARBA" id="ARBA00022927"/>
    </source>
</evidence>
<feature type="domain" description="TonB C-terminal" evidence="11">
    <location>
        <begin position="170"/>
        <end position="259"/>
    </location>
</feature>
<dbReference type="InterPro" id="IPR051045">
    <property type="entry name" value="TonB-dependent_transducer"/>
</dbReference>
<sequence length="259" mass="27517">MSSLTFESAGVYHRRAVVRRQYQAHQKVATKQNVTAAAVALIDASTARRQAEADVASKSKRSLAILTSAIFALHAYGYYWISQPGNKEALAKFSPMTIEIAPPPPVEKPKPPEPKLVKVVPQKALPIPDHVPVVNTPAETVSSSANTVAVAVAPPPAPPAPPPAPEPVTEPRGFAGYKNNPAPNYPAVAQRRGLEGTVVLRVKVLATGFPDDVQVSKSSGHIVLDEAAIKAVLSWTFDPAKRGKTPIDGVVSVPIIFKI</sequence>
<dbReference type="PRINTS" id="PR01374">
    <property type="entry name" value="TONBPROTEIN"/>
</dbReference>
<comment type="subcellular location">
    <subcellularLocation>
        <location evidence="1 10">Cell inner membrane</location>
        <topology evidence="1 10">Single-pass membrane protein</topology>
        <orientation evidence="1 10">Periplasmic side</orientation>
    </subcellularLocation>
</comment>
<accession>A0ABR6XTD4</accession>
<dbReference type="RefSeq" id="WP_186891752.1">
    <property type="nucleotide sequence ID" value="NZ_JACOFU010000006.1"/>
</dbReference>
<keyword evidence="10" id="KW-0735">Signal-anchor</keyword>
<dbReference type="PANTHER" id="PTHR33446:SF2">
    <property type="entry name" value="PROTEIN TONB"/>
    <property type="match status" value="1"/>
</dbReference>
<evidence type="ECO:0000256" key="4">
    <source>
        <dbReference type="ARBA" id="ARBA00022475"/>
    </source>
</evidence>
<evidence type="ECO:0000256" key="2">
    <source>
        <dbReference type="ARBA" id="ARBA00006555"/>
    </source>
</evidence>
<keyword evidence="5 10" id="KW-0997">Cell inner membrane</keyword>
<keyword evidence="6" id="KW-0812">Transmembrane</keyword>
<keyword evidence="13" id="KW-1185">Reference proteome</keyword>
<evidence type="ECO:0000256" key="5">
    <source>
        <dbReference type="ARBA" id="ARBA00022519"/>
    </source>
</evidence>
<dbReference type="PROSITE" id="PS52015">
    <property type="entry name" value="TONB_CTD"/>
    <property type="match status" value="1"/>
</dbReference>
<dbReference type="Gene3D" id="3.30.1150.10">
    <property type="match status" value="1"/>
</dbReference>
<protein>
    <recommendedName>
        <fullName evidence="10">Protein TonB</fullName>
    </recommendedName>
</protein>
<name>A0ABR6XTD4_9BURK</name>
<keyword evidence="9" id="KW-0472">Membrane</keyword>
<gene>
    <name evidence="12" type="ORF">H8K33_14425</name>
</gene>
<evidence type="ECO:0000256" key="8">
    <source>
        <dbReference type="ARBA" id="ARBA00022989"/>
    </source>
</evidence>
<organism evidence="12 13">
    <name type="scientific">Undibacterium amnicola</name>
    <dbReference type="NCBI Taxonomy" id="1834038"/>
    <lineage>
        <taxon>Bacteria</taxon>
        <taxon>Pseudomonadati</taxon>
        <taxon>Pseudomonadota</taxon>
        <taxon>Betaproteobacteria</taxon>
        <taxon>Burkholderiales</taxon>
        <taxon>Oxalobacteraceae</taxon>
        <taxon>Undibacterium</taxon>
    </lineage>
</organism>
<keyword evidence="4 10" id="KW-1003">Cell membrane</keyword>
<dbReference type="Pfam" id="PF03544">
    <property type="entry name" value="TonB_C"/>
    <property type="match status" value="1"/>
</dbReference>
<evidence type="ECO:0000256" key="3">
    <source>
        <dbReference type="ARBA" id="ARBA00022448"/>
    </source>
</evidence>
<evidence type="ECO:0000256" key="6">
    <source>
        <dbReference type="ARBA" id="ARBA00022692"/>
    </source>
</evidence>
<dbReference type="Proteomes" id="UP000643610">
    <property type="component" value="Unassembled WGS sequence"/>
</dbReference>
<evidence type="ECO:0000256" key="9">
    <source>
        <dbReference type="ARBA" id="ARBA00023136"/>
    </source>
</evidence>
<keyword evidence="3 10" id="KW-0813">Transport</keyword>
<evidence type="ECO:0000256" key="1">
    <source>
        <dbReference type="ARBA" id="ARBA00004383"/>
    </source>
</evidence>
<comment type="function">
    <text evidence="10">Interacts with outer membrane receptor proteins that carry out high-affinity binding and energy dependent uptake into the periplasmic space of specific substrates. It could act to transduce energy from the cytoplasmic membrane to specific energy-requiring processes in the outer membrane, resulting in the release into the periplasm of ligands bound by these outer membrane proteins.</text>
</comment>
<proteinExistence type="inferred from homology"/>
<dbReference type="SUPFAM" id="SSF74653">
    <property type="entry name" value="TolA/TonB C-terminal domain"/>
    <property type="match status" value="1"/>
</dbReference>
<dbReference type="PANTHER" id="PTHR33446">
    <property type="entry name" value="PROTEIN TONB-RELATED"/>
    <property type="match status" value="1"/>
</dbReference>
<evidence type="ECO:0000256" key="10">
    <source>
        <dbReference type="RuleBase" id="RU362123"/>
    </source>
</evidence>
<comment type="caution">
    <text evidence="12">The sequence shown here is derived from an EMBL/GenBank/DDBJ whole genome shotgun (WGS) entry which is preliminary data.</text>
</comment>
<evidence type="ECO:0000259" key="11">
    <source>
        <dbReference type="PROSITE" id="PS52015"/>
    </source>
</evidence>
<dbReference type="InterPro" id="IPR003538">
    <property type="entry name" value="TonB"/>
</dbReference>